<dbReference type="CDD" id="cd07583">
    <property type="entry name" value="nitrilase_5"/>
    <property type="match status" value="1"/>
</dbReference>
<dbReference type="GO" id="GO:0016787">
    <property type="term" value="F:hydrolase activity"/>
    <property type="evidence" value="ECO:0007669"/>
    <property type="project" value="UniProtKB-KW"/>
</dbReference>
<dbReference type="SUPFAM" id="SSF56317">
    <property type="entry name" value="Carbon-nitrogen hydrolase"/>
    <property type="match status" value="1"/>
</dbReference>
<proteinExistence type="inferred from homology"/>
<evidence type="ECO:0000313" key="3">
    <source>
        <dbReference type="EMBL" id="MSU07977.1"/>
    </source>
</evidence>
<comment type="similarity">
    <text evidence="1">Belongs to the carbon-nitrogen hydrolase superfamily. NIT1/NIT2 family.</text>
</comment>
<dbReference type="EMBL" id="VUNR01000004">
    <property type="protein sequence ID" value="MSU07977.1"/>
    <property type="molecule type" value="Genomic_DNA"/>
</dbReference>
<dbReference type="PROSITE" id="PS50263">
    <property type="entry name" value="CN_HYDROLASE"/>
    <property type="match status" value="1"/>
</dbReference>
<comment type="caution">
    <text evidence="3">The sequence shown here is derived from an EMBL/GenBank/DDBJ whole genome shotgun (WGS) entry which is preliminary data.</text>
</comment>
<evidence type="ECO:0000256" key="1">
    <source>
        <dbReference type="ARBA" id="ARBA00010613"/>
    </source>
</evidence>
<dbReference type="PANTHER" id="PTHR23088:SF27">
    <property type="entry name" value="DEAMINATED GLUTATHIONE AMIDASE"/>
    <property type="match status" value="1"/>
</dbReference>
<dbReference type="GeneID" id="96777891"/>
<dbReference type="PROSITE" id="PS01227">
    <property type="entry name" value="UPF0012"/>
    <property type="match status" value="1"/>
</dbReference>
<keyword evidence="3" id="KW-0378">Hydrolase</keyword>
<dbReference type="Proteomes" id="UP000433181">
    <property type="component" value="Unassembled WGS sequence"/>
</dbReference>
<evidence type="ECO:0000259" key="2">
    <source>
        <dbReference type="PROSITE" id="PS50263"/>
    </source>
</evidence>
<reference evidence="3 4" key="1">
    <citation type="submission" date="2019-08" db="EMBL/GenBank/DDBJ databases">
        <title>In-depth cultivation of the pig gut microbiome towards novel bacterial diversity and tailored functional studies.</title>
        <authorList>
            <person name="Wylensek D."/>
            <person name="Hitch T.C.A."/>
            <person name="Clavel T."/>
        </authorList>
    </citation>
    <scope>NUCLEOTIDE SEQUENCE [LARGE SCALE GENOMIC DNA]</scope>
    <source>
        <strain evidence="3 4">WCA-693-APC-5D-A</strain>
    </source>
</reference>
<accession>A0A6I2UB73</accession>
<dbReference type="RefSeq" id="WP_154406064.1">
    <property type="nucleotide sequence ID" value="NZ_VUNR01000004.1"/>
</dbReference>
<dbReference type="AlphaFoldDB" id="A0A6I2UB73"/>
<dbReference type="Gene3D" id="3.60.110.10">
    <property type="entry name" value="Carbon-nitrogen hydrolase"/>
    <property type="match status" value="1"/>
</dbReference>
<protein>
    <submittedName>
        <fullName evidence="3">Carbon-nitrogen family hydrolase</fullName>
    </submittedName>
</protein>
<dbReference type="InterPro" id="IPR003010">
    <property type="entry name" value="C-N_Hydrolase"/>
</dbReference>
<dbReference type="PANTHER" id="PTHR23088">
    <property type="entry name" value="NITRILASE-RELATED"/>
    <property type="match status" value="1"/>
</dbReference>
<organism evidence="3 4">
    <name type="scientific">Anaerovibrio slackiae</name>
    <dbReference type="NCBI Taxonomy" id="2652309"/>
    <lineage>
        <taxon>Bacteria</taxon>
        <taxon>Bacillati</taxon>
        <taxon>Bacillota</taxon>
        <taxon>Negativicutes</taxon>
        <taxon>Selenomonadales</taxon>
        <taxon>Selenomonadaceae</taxon>
        <taxon>Anaerovibrio</taxon>
    </lineage>
</organism>
<evidence type="ECO:0000313" key="4">
    <source>
        <dbReference type="Proteomes" id="UP000433181"/>
    </source>
</evidence>
<dbReference type="InterPro" id="IPR036526">
    <property type="entry name" value="C-N_Hydrolase_sf"/>
</dbReference>
<name>A0A6I2UB73_9FIRM</name>
<keyword evidence="4" id="KW-1185">Reference proteome</keyword>
<feature type="domain" description="CN hydrolase" evidence="2">
    <location>
        <begin position="1"/>
        <end position="243"/>
    </location>
</feature>
<dbReference type="InterPro" id="IPR001110">
    <property type="entry name" value="UPF0012_CS"/>
</dbReference>
<sequence>MKISVLQMPIQEGDIEHNLDTMAAMLDKAINSDQRPDAVLLPELWNTGFYPKPISEYADSQDIWKKHMGRLASEYTVNIIAGSIAVARKSKIYNTCYVFDRTGANIATYEKTHLFSPAGENADFTPGSRLATFSIDGVKCGIIICYDLRFPELVRQLALQDISILFVAAAWPVERIQHWDTLLRARAIENQFFVVAANGISSHLGDAMHLGGGSAIYDPWGSLLAQGSTDNLDGEILHANLQPGMISQIRSDISIFKDRRPELYKLTK</sequence>
<dbReference type="Pfam" id="PF00795">
    <property type="entry name" value="CN_hydrolase"/>
    <property type="match status" value="1"/>
</dbReference>
<gene>
    <name evidence="3" type="ORF">FYJ84_03095</name>
</gene>